<evidence type="ECO:0000256" key="2">
    <source>
        <dbReference type="ARBA" id="ARBA00022801"/>
    </source>
</evidence>
<dbReference type="SUPFAM" id="SSF54637">
    <property type="entry name" value="Thioesterase/thiol ester dehydrase-isomerase"/>
    <property type="match status" value="1"/>
</dbReference>
<comment type="similarity">
    <text evidence="1">Belongs to the 4-hydroxybenzoyl-CoA thioesterase family.</text>
</comment>
<evidence type="ECO:0000313" key="4">
    <source>
        <dbReference type="EMBL" id="ADY59994.1"/>
    </source>
</evidence>
<keyword evidence="2" id="KW-0378">Hydrolase</keyword>
<name>F0SMZ0_RUBBR</name>
<dbReference type="Proteomes" id="UP000006860">
    <property type="component" value="Chromosome"/>
</dbReference>
<dbReference type="HOGENOM" id="CLU_101141_3_3_0"/>
<protein>
    <submittedName>
        <fullName evidence="4">4-hydroxybenzoyl-CoA thioesterase</fullName>
    </submittedName>
</protein>
<dbReference type="eggNOG" id="COG0824">
    <property type="taxonomic scope" value="Bacteria"/>
</dbReference>
<dbReference type="InterPro" id="IPR029069">
    <property type="entry name" value="HotDog_dom_sf"/>
</dbReference>
<dbReference type="InterPro" id="IPR050563">
    <property type="entry name" value="4-hydroxybenzoyl-CoA_TE"/>
</dbReference>
<sequence>MAKARHSRWASGPQGGLLRDCFEGSTSETEKSRAIPFCSGTPLIRIRDMNSNQSITVPIRVRYSETDAMGFLHHGNYPAYLEEVRTELFRVNGGNYREMEERGLFFVVVEMNIKYRKPARYDDVLQVSCWLERTTAAKLIHGYRVTRGDDVLTDATTILAMVDAAGNVQRIADHMPELE</sequence>
<evidence type="ECO:0000259" key="3">
    <source>
        <dbReference type="Pfam" id="PF03061"/>
    </source>
</evidence>
<dbReference type="KEGG" id="pbs:Plabr_2393"/>
<keyword evidence="5" id="KW-1185">Reference proteome</keyword>
<dbReference type="NCBIfam" id="TIGR00051">
    <property type="entry name" value="YbgC/FadM family acyl-CoA thioesterase"/>
    <property type="match status" value="1"/>
</dbReference>
<evidence type="ECO:0000256" key="1">
    <source>
        <dbReference type="ARBA" id="ARBA00005953"/>
    </source>
</evidence>
<accession>F0SMZ0</accession>
<dbReference type="PANTHER" id="PTHR31793">
    <property type="entry name" value="4-HYDROXYBENZOYL-COA THIOESTERASE FAMILY MEMBER"/>
    <property type="match status" value="1"/>
</dbReference>
<dbReference type="Pfam" id="PF03061">
    <property type="entry name" value="4HBT"/>
    <property type="match status" value="1"/>
</dbReference>
<feature type="domain" description="Thioesterase" evidence="3">
    <location>
        <begin position="69"/>
        <end position="152"/>
    </location>
</feature>
<dbReference type="STRING" id="756272.Plabr_2393"/>
<organism evidence="4 5">
    <name type="scientific">Rubinisphaera brasiliensis (strain ATCC 49424 / DSM 5305 / JCM 21570 / IAM 15109 / NBRC 103401 / IFAM 1448)</name>
    <name type="common">Planctomyces brasiliensis</name>
    <dbReference type="NCBI Taxonomy" id="756272"/>
    <lineage>
        <taxon>Bacteria</taxon>
        <taxon>Pseudomonadati</taxon>
        <taxon>Planctomycetota</taxon>
        <taxon>Planctomycetia</taxon>
        <taxon>Planctomycetales</taxon>
        <taxon>Planctomycetaceae</taxon>
        <taxon>Rubinisphaera</taxon>
    </lineage>
</organism>
<dbReference type="InterPro" id="IPR006684">
    <property type="entry name" value="YbgC/YbaW"/>
</dbReference>
<dbReference type="CDD" id="cd00586">
    <property type="entry name" value="4HBT"/>
    <property type="match status" value="1"/>
</dbReference>
<dbReference type="EMBL" id="CP002546">
    <property type="protein sequence ID" value="ADY59994.1"/>
    <property type="molecule type" value="Genomic_DNA"/>
</dbReference>
<gene>
    <name evidence="4" type="ordered locus">Plabr_2393</name>
</gene>
<proteinExistence type="inferred from homology"/>
<dbReference type="Gene3D" id="3.10.129.10">
    <property type="entry name" value="Hotdog Thioesterase"/>
    <property type="match status" value="1"/>
</dbReference>
<dbReference type="InterPro" id="IPR006683">
    <property type="entry name" value="Thioestr_dom"/>
</dbReference>
<evidence type="ECO:0000313" key="5">
    <source>
        <dbReference type="Proteomes" id="UP000006860"/>
    </source>
</evidence>
<dbReference type="GO" id="GO:0047617">
    <property type="term" value="F:fatty acyl-CoA hydrolase activity"/>
    <property type="evidence" value="ECO:0007669"/>
    <property type="project" value="TreeGrafter"/>
</dbReference>
<reference evidence="5" key="1">
    <citation type="submission" date="2011-02" db="EMBL/GenBank/DDBJ databases">
        <title>The complete genome of Planctomyces brasiliensis DSM 5305.</title>
        <authorList>
            <person name="Lucas S."/>
            <person name="Copeland A."/>
            <person name="Lapidus A."/>
            <person name="Bruce D."/>
            <person name="Goodwin L."/>
            <person name="Pitluck S."/>
            <person name="Kyrpides N."/>
            <person name="Mavromatis K."/>
            <person name="Pagani I."/>
            <person name="Ivanova N."/>
            <person name="Ovchinnikova G."/>
            <person name="Lu M."/>
            <person name="Detter J.C."/>
            <person name="Han C."/>
            <person name="Land M."/>
            <person name="Hauser L."/>
            <person name="Markowitz V."/>
            <person name="Cheng J.-F."/>
            <person name="Hugenholtz P."/>
            <person name="Woyke T."/>
            <person name="Wu D."/>
            <person name="Tindall B."/>
            <person name="Pomrenke H.G."/>
            <person name="Brambilla E."/>
            <person name="Klenk H.-P."/>
            <person name="Eisen J.A."/>
        </authorList>
    </citation>
    <scope>NUCLEOTIDE SEQUENCE [LARGE SCALE GENOMIC DNA]</scope>
    <source>
        <strain evidence="5">ATCC 49424 / DSM 5305 / JCM 21570 / NBRC 103401 / IFAM 1448</strain>
    </source>
</reference>
<dbReference type="AlphaFoldDB" id="F0SMZ0"/>
<dbReference type="PANTHER" id="PTHR31793:SF27">
    <property type="entry name" value="NOVEL THIOESTERASE SUPERFAMILY DOMAIN AND SAPOSIN A-TYPE DOMAIN CONTAINING PROTEIN (0610012H03RIK)"/>
    <property type="match status" value="1"/>
</dbReference>